<evidence type="ECO:0000259" key="6">
    <source>
        <dbReference type="SMART" id="SM00228"/>
    </source>
</evidence>
<feature type="compositionally biased region" description="Pro residues" evidence="4">
    <location>
        <begin position="124"/>
        <end position="135"/>
    </location>
</feature>
<dbReference type="InterPro" id="IPR036034">
    <property type="entry name" value="PDZ_sf"/>
</dbReference>
<evidence type="ECO:0000313" key="7">
    <source>
        <dbReference type="EMBL" id="TWU67724.1"/>
    </source>
</evidence>
<feature type="compositionally biased region" description="Acidic residues" evidence="4">
    <location>
        <begin position="136"/>
        <end position="157"/>
    </location>
</feature>
<protein>
    <submittedName>
        <fullName evidence="7">Periplasmic serine endoprotease DegP</fullName>
        <ecNumber evidence="7">3.4.21.107</ecNumber>
    </submittedName>
</protein>
<evidence type="ECO:0000256" key="4">
    <source>
        <dbReference type="SAM" id="MobiDB-lite"/>
    </source>
</evidence>
<evidence type="ECO:0000256" key="3">
    <source>
        <dbReference type="ARBA" id="ARBA00022801"/>
    </source>
</evidence>
<dbReference type="PANTHER" id="PTHR22939:SF129">
    <property type="entry name" value="SERINE PROTEASE HTRA2, MITOCHONDRIAL"/>
    <property type="match status" value="1"/>
</dbReference>
<dbReference type="InterPro" id="IPR009003">
    <property type="entry name" value="Peptidase_S1_PA"/>
</dbReference>
<organism evidence="7 8">
    <name type="scientific">Crateriforma conspicua</name>
    <dbReference type="NCBI Taxonomy" id="2527996"/>
    <lineage>
        <taxon>Bacteria</taxon>
        <taxon>Pseudomonadati</taxon>
        <taxon>Planctomycetota</taxon>
        <taxon>Planctomycetia</taxon>
        <taxon>Planctomycetales</taxon>
        <taxon>Planctomycetaceae</taxon>
        <taxon>Crateriforma</taxon>
    </lineage>
</organism>
<dbReference type="GO" id="GO:0006508">
    <property type="term" value="P:proteolysis"/>
    <property type="evidence" value="ECO:0007669"/>
    <property type="project" value="UniProtKB-KW"/>
</dbReference>
<dbReference type="SUPFAM" id="SSF50494">
    <property type="entry name" value="Trypsin-like serine proteases"/>
    <property type="match status" value="1"/>
</dbReference>
<feature type="region of interest" description="Disordered" evidence="4">
    <location>
        <begin position="93"/>
        <end position="177"/>
    </location>
</feature>
<evidence type="ECO:0000313" key="8">
    <source>
        <dbReference type="Proteomes" id="UP000316476"/>
    </source>
</evidence>
<evidence type="ECO:0000256" key="2">
    <source>
        <dbReference type="ARBA" id="ARBA00022670"/>
    </source>
</evidence>
<dbReference type="Pfam" id="PF13365">
    <property type="entry name" value="Trypsin_2"/>
    <property type="match status" value="1"/>
</dbReference>
<keyword evidence="3 7" id="KW-0378">Hydrolase</keyword>
<dbReference type="PRINTS" id="PR00834">
    <property type="entry name" value="PROTEASES2C"/>
</dbReference>
<dbReference type="SUPFAM" id="SSF50156">
    <property type="entry name" value="PDZ domain-like"/>
    <property type="match status" value="1"/>
</dbReference>
<name>A0A5C6FZF9_9PLAN</name>
<dbReference type="GO" id="GO:0004252">
    <property type="term" value="F:serine-type endopeptidase activity"/>
    <property type="evidence" value="ECO:0007669"/>
    <property type="project" value="InterPro"/>
</dbReference>
<evidence type="ECO:0000256" key="5">
    <source>
        <dbReference type="SAM" id="SignalP"/>
    </source>
</evidence>
<comment type="similarity">
    <text evidence="1">Belongs to the peptidase S1C family.</text>
</comment>
<keyword evidence="5" id="KW-0732">Signal</keyword>
<dbReference type="SMART" id="SM00228">
    <property type="entry name" value="PDZ"/>
    <property type="match status" value="1"/>
</dbReference>
<keyword evidence="2 7" id="KW-0645">Protease</keyword>
<dbReference type="Pfam" id="PF13180">
    <property type="entry name" value="PDZ_2"/>
    <property type="match status" value="1"/>
</dbReference>
<sequence precursor="true">MQSNMINRRVRWCLVVTLASLWMTSSTAPITAQDATTAGQAGVAQSATGLTADDPAMVQISQSDLARLVGPRALSRAFRYASKRATPGVVTVLCYGQGQPPSNDDDDKSEENLDEQLEEKIPDPGIPGMPTPDPPEGNEGESPLDEEEKAPVPDEDLGPVPPPKAPDDPDAVLTGLGSGVIVDPSGLVITNQHVVRGASKVVVQMSTEVEYSAVKIVGDPASDIAILRIESDEAFPAVEVGDSDSLEIGDWVLAIGSPFKLDATVSAGIISAKDRKLRRIQRGRMLQTDAAINPGNSGGPLIDLDGKVVAINTAIASRNGGNQGIGFAIPINHAFWLANELDQHGKVRRAAMGIRLAELNANIAAQFSLQPGIGVLAHQVIKDSAADKAGIENYDVITSFAGQPTRNMVELQEIVERTPIGSTQTVTILRDGESIDLQIQLAPLEDVTAVPQP</sequence>
<gene>
    <name evidence="7" type="primary">degP_3</name>
    <name evidence="7" type="ORF">V7x_33010</name>
</gene>
<dbReference type="EC" id="3.4.21.107" evidence="7"/>
<dbReference type="InterPro" id="IPR001478">
    <property type="entry name" value="PDZ"/>
</dbReference>
<dbReference type="Proteomes" id="UP000316476">
    <property type="component" value="Unassembled WGS sequence"/>
</dbReference>
<dbReference type="PANTHER" id="PTHR22939">
    <property type="entry name" value="SERINE PROTEASE FAMILY S1C HTRA-RELATED"/>
    <property type="match status" value="1"/>
</dbReference>
<dbReference type="EMBL" id="SJPZ01000001">
    <property type="protein sequence ID" value="TWU67724.1"/>
    <property type="molecule type" value="Genomic_DNA"/>
</dbReference>
<reference evidence="7 8" key="1">
    <citation type="submission" date="2019-02" db="EMBL/GenBank/DDBJ databases">
        <title>Deep-cultivation of Planctomycetes and their phenomic and genomic characterization uncovers novel biology.</title>
        <authorList>
            <person name="Wiegand S."/>
            <person name="Jogler M."/>
            <person name="Boedeker C."/>
            <person name="Pinto D."/>
            <person name="Vollmers J."/>
            <person name="Rivas-Marin E."/>
            <person name="Kohn T."/>
            <person name="Peeters S.H."/>
            <person name="Heuer A."/>
            <person name="Rast P."/>
            <person name="Oberbeckmann S."/>
            <person name="Bunk B."/>
            <person name="Jeske O."/>
            <person name="Meyerdierks A."/>
            <person name="Storesund J.E."/>
            <person name="Kallscheuer N."/>
            <person name="Luecker S."/>
            <person name="Lage O.M."/>
            <person name="Pohl T."/>
            <person name="Merkel B.J."/>
            <person name="Hornburger P."/>
            <person name="Mueller R.-W."/>
            <person name="Bruemmer F."/>
            <person name="Labrenz M."/>
            <person name="Spormann A.M."/>
            <person name="Op Den Camp H."/>
            <person name="Overmann J."/>
            <person name="Amann R."/>
            <person name="Jetten M.S.M."/>
            <person name="Mascher T."/>
            <person name="Medema M.H."/>
            <person name="Devos D.P."/>
            <person name="Kaster A.-K."/>
            <person name="Ovreas L."/>
            <person name="Rohde M."/>
            <person name="Galperin M.Y."/>
            <person name="Jogler C."/>
        </authorList>
    </citation>
    <scope>NUCLEOTIDE SEQUENCE [LARGE SCALE GENOMIC DNA]</scope>
    <source>
        <strain evidence="7 8">V7</strain>
    </source>
</reference>
<accession>A0A5C6FZF9</accession>
<evidence type="ECO:0000256" key="1">
    <source>
        <dbReference type="ARBA" id="ARBA00010541"/>
    </source>
</evidence>
<dbReference type="Gene3D" id="2.40.10.120">
    <property type="match status" value="1"/>
</dbReference>
<dbReference type="Gene3D" id="2.30.42.10">
    <property type="match status" value="1"/>
</dbReference>
<feature type="chain" id="PRO_5022683719" evidence="5">
    <location>
        <begin position="29"/>
        <end position="453"/>
    </location>
</feature>
<dbReference type="InterPro" id="IPR001940">
    <property type="entry name" value="Peptidase_S1C"/>
</dbReference>
<feature type="domain" description="PDZ" evidence="6">
    <location>
        <begin position="350"/>
        <end position="432"/>
    </location>
</feature>
<proteinExistence type="inferred from homology"/>
<dbReference type="AlphaFoldDB" id="A0A5C6FZF9"/>
<comment type="caution">
    <text evidence="7">The sequence shown here is derived from an EMBL/GenBank/DDBJ whole genome shotgun (WGS) entry which is preliminary data.</text>
</comment>
<feature type="signal peptide" evidence="5">
    <location>
        <begin position="1"/>
        <end position="28"/>
    </location>
</feature>
<feature type="compositionally biased region" description="Acidic residues" evidence="4">
    <location>
        <begin position="103"/>
        <end position="117"/>
    </location>
</feature>